<keyword evidence="4" id="KW-1185">Reference proteome</keyword>
<feature type="region of interest" description="Disordered" evidence="1">
    <location>
        <begin position="381"/>
        <end position="407"/>
    </location>
</feature>
<keyword evidence="2" id="KW-0812">Transmembrane</keyword>
<reference evidence="3" key="1">
    <citation type="journal article" date="2020" name="Stud. Mycol.">
        <title>101 Dothideomycetes genomes: a test case for predicting lifestyles and emergence of pathogens.</title>
        <authorList>
            <person name="Haridas S."/>
            <person name="Albert R."/>
            <person name="Binder M."/>
            <person name="Bloem J."/>
            <person name="Labutti K."/>
            <person name="Salamov A."/>
            <person name="Andreopoulos B."/>
            <person name="Baker S."/>
            <person name="Barry K."/>
            <person name="Bills G."/>
            <person name="Bluhm B."/>
            <person name="Cannon C."/>
            <person name="Castanera R."/>
            <person name="Culley D."/>
            <person name="Daum C."/>
            <person name="Ezra D."/>
            <person name="Gonzalez J."/>
            <person name="Henrissat B."/>
            <person name="Kuo A."/>
            <person name="Liang C."/>
            <person name="Lipzen A."/>
            <person name="Lutzoni F."/>
            <person name="Magnuson J."/>
            <person name="Mondo S."/>
            <person name="Nolan M."/>
            <person name="Ohm R."/>
            <person name="Pangilinan J."/>
            <person name="Park H.-J."/>
            <person name="Ramirez L."/>
            <person name="Alfaro M."/>
            <person name="Sun H."/>
            <person name="Tritt A."/>
            <person name="Yoshinaga Y."/>
            <person name="Zwiers L.-H."/>
            <person name="Turgeon B."/>
            <person name="Goodwin S."/>
            <person name="Spatafora J."/>
            <person name="Crous P."/>
            <person name="Grigoriev I."/>
        </authorList>
    </citation>
    <scope>NUCLEOTIDE SEQUENCE</scope>
    <source>
        <strain evidence="3">CBS 133067</strain>
    </source>
</reference>
<feature type="compositionally biased region" description="Polar residues" evidence="1">
    <location>
        <begin position="274"/>
        <end position="293"/>
    </location>
</feature>
<dbReference type="OrthoDB" id="3525430at2759"/>
<dbReference type="Proteomes" id="UP000799772">
    <property type="component" value="Unassembled WGS sequence"/>
</dbReference>
<comment type="caution">
    <text evidence="3">The sequence shown here is derived from an EMBL/GenBank/DDBJ whole genome shotgun (WGS) entry which is preliminary data.</text>
</comment>
<keyword evidence="2" id="KW-1133">Transmembrane helix</keyword>
<feature type="region of interest" description="Disordered" evidence="1">
    <location>
        <begin position="273"/>
        <end position="331"/>
    </location>
</feature>
<feature type="transmembrane region" description="Helical" evidence="2">
    <location>
        <begin position="452"/>
        <end position="475"/>
    </location>
</feature>
<accession>A0A9P4IR40</accession>
<evidence type="ECO:0000313" key="4">
    <source>
        <dbReference type="Proteomes" id="UP000799772"/>
    </source>
</evidence>
<sequence length="511" mass="57904">MKKGIAKCFGRSGGGLGTGDVVTTILLAIFTSSLQLGINFATAYFIKGKPGYNHVSAPLLALLFCARPRLSWLACLLSSFPDTLLMRWFHLEEHEDLVRGQMQVAKVAVSAAMSEIVMQLLGSYFLGRTANVAVNRQFYLIHHLRPYWRGKDARLMYLGALFWLIACAVMVFFWSVVVIFHVAIFRFFARTKVWLKQNAASSGRAENRPRWRSWGFRNGAGERTVSHKPSYELTDIDDYQNGGQIHRPEAFRRDGQRYNSVPAEDQNMRADQHGQFSSLHTHSESSGLNSQTMRPEDFNRDDGARYEPNRSTSTEFDSQNMRPEDFQQRDDRIRPAARNGYGSLPTEPEVIQMRPSVVVRNRAHNTPVSTTAREGRGYVYSSLPTDGNQEEHHTPVNRPRSRVMGQGYEATRHASYDGGRGEDLNQPEEDSNHAHRYDIRQHVPSFRDSQPWILALGTALGLVCYVAQWLFWAGFVRAYGPRFCPPSLASMGTLWVIASFFDLRIACPNAK</sequence>
<feature type="compositionally biased region" description="Basic and acidic residues" evidence="1">
    <location>
        <begin position="322"/>
        <end position="331"/>
    </location>
</feature>
<feature type="transmembrane region" description="Helical" evidence="2">
    <location>
        <begin position="155"/>
        <end position="188"/>
    </location>
</feature>
<dbReference type="EMBL" id="ML978122">
    <property type="protein sequence ID" value="KAF2102977.1"/>
    <property type="molecule type" value="Genomic_DNA"/>
</dbReference>
<feature type="compositionally biased region" description="Polar residues" evidence="1">
    <location>
        <begin position="309"/>
        <end position="321"/>
    </location>
</feature>
<dbReference type="AlphaFoldDB" id="A0A9P4IR40"/>
<evidence type="ECO:0000256" key="2">
    <source>
        <dbReference type="SAM" id="Phobius"/>
    </source>
</evidence>
<feature type="compositionally biased region" description="Basic and acidic residues" evidence="1">
    <location>
        <begin position="294"/>
        <end position="308"/>
    </location>
</feature>
<name>A0A9P4IR40_9PEZI</name>
<evidence type="ECO:0000313" key="3">
    <source>
        <dbReference type="EMBL" id="KAF2102977.1"/>
    </source>
</evidence>
<proteinExistence type="predicted"/>
<keyword evidence="2" id="KW-0472">Membrane</keyword>
<organism evidence="3 4">
    <name type="scientific">Rhizodiscina lignyota</name>
    <dbReference type="NCBI Taxonomy" id="1504668"/>
    <lineage>
        <taxon>Eukaryota</taxon>
        <taxon>Fungi</taxon>
        <taxon>Dikarya</taxon>
        <taxon>Ascomycota</taxon>
        <taxon>Pezizomycotina</taxon>
        <taxon>Dothideomycetes</taxon>
        <taxon>Pleosporomycetidae</taxon>
        <taxon>Aulographales</taxon>
        <taxon>Rhizodiscinaceae</taxon>
        <taxon>Rhizodiscina</taxon>
    </lineage>
</organism>
<gene>
    <name evidence="3" type="ORF">NA57DRAFT_52515</name>
</gene>
<protein>
    <submittedName>
        <fullName evidence="3">Uncharacterized protein</fullName>
    </submittedName>
</protein>
<feature type="transmembrane region" description="Helical" evidence="2">
    <location>
        <begin position="21"/>
        <end position="46"/>
    </location>
</feature>
<evidence type="ECO:0000256" key="1">
    <source>
        <dbReference type="SAM" id="MobiDB-lite"/>
    </source>
</evidence>
<feature type="transmembrane region" description="Helical" evidence="2">
    <location>
        <begin position="487"/>
        <end position="507"/>
    </location>
</feature>